<keyword evidence="8" id="KW-0963">Cytoplasm</keyword>
<dbReference type="InterPro" id="IPR023091">
    <property type="entry name" value="MetalPrtase_cat_dom_sf_prd"/>
</dbReference>
<evidence type="ECO:0000256" key="7">
    <source>
        <dbReference type="ARBA" id="ARBA00022833"/>
    </source>
</evidence>
<dbReference type="EMBL" id="LT629763">
    <property type="protein sequence ID" value="SDS21915.1"/>
    <property type="molecule type" value="Genomic_DNA"/>
</dbReference>
<name>A0A1H1QEQ5_9GAMM</name>
<keyword evidence="8" id="KW-0698">rRNA processing</keyword>
<comment type="function">
    <text evidence="8">Single strand-specific metallo-endoribonuclease involved in late-stage 70S ribosome quality control and in maturation of the 3' terminus of the 16S rRNA.</text>
</comment>
<comment type="similarity">
    <text evidence="1 8">Belongs to the endoribonuclease YbeY family.</text>
</comment>
<proteinExistence type="inferred from homology"/>
<dbReference type="PANTHER" id="PTHR46986">
    <property type="entry name" value="ENDORIBONUCLEASE YBEY, CHLOROPLASTIC"/>
    <property type="match status" value="1"/>
</dbReference>
<dbReference type="OrthoDB" id="9807740at2"/>
<dbReference type="HAMAP" id="MF_00009">
    <property type="entry name" value="Endoribonucl_YbeY"/>
    <property type="match status" value="1"/>
</dbReference>
<keyword evidence="4 8" id="KW-0479">Metal-binding</keyword>
<comment type="subcellular location">
    <subcellularLocation>
        <location evidence="8">Cytoplasm</location>
    </subcellularLocation>
</comment>
<keyword evidence="6 8" id="KW-0378">Hydrolase</keyword>
<accession>A0A1H1QEQ5</accession>
<evidence type="ECO:0000256" key="6">
    <source>
        <dbReference type="ARBA" id="ARBA00022801"/>
    </source>
</evidence>
<dbReference type="GO" id="GO:0004521">
    <property type="term" value="F:RNA endonuclease activity"/>
    <property type="evidence" value="ECO:0007669"/>
    <property type="project" value="UniProtKB-UniRule"/>
</dbReference>
<dbReference type="PANTHER" id="PTHR46986:SF1">
    <property type="entry name" value="ENDORIBONUCLEASE YBEY, CHLOROPLASTIC"/>
    <property type="match status" value="1"/>
</dbReference>
<organism evidence="9 10">
    <name type="scientific">Halopseudomonas sabulinigri</name>
    <dbReference type="NCBI Taxonomy" id="472181"/>
    <lineage>
        <taxon>Bacteria</taxon>
        <taxon>Pseudomonadati</taxon>
        <taxon>Pseudomonadota</taxon>
        <taxon>Gammaproteobacteria</taxon>
        <taxon>Pseudomonadales</taxon>
        <taxon>Pseudomonadaceae</taxon>
        <taxon>Halopseudomonas</taxon>
    </lineage>
</organism>
<dbReference type="InterPro" id="IPR020549">
    <property type="entry name" value="YbeY_CS"/>
</dbReference>
<feature type="binding site" evidence="8">
    <location>
        <position position="121"/>
    </location>
    <ligand>
        <name>Zn(2+)</name>
        <dbReference type="ChEBI" id="CHEBI:29105"/>
        <note>catalytic</note>
    </ligand>
</feature>
<comment type="cofactor">
    <cofactor evidence="8">
        <name>Zn(2+)</name>
        <dbReference type="ChEBI" id="CHEBI:29105"/>
    </cofactor>
    <text evidence="8">Binds 1 zinc ion.</text>
</comment>
<dbReference type="AlphaFoldDB" id="A0A1H1QEQ5"/>
<gene>
    <name evidence="8" type="primary">ybeY</name>
    <name evidence="9" type="ORF">SAMN05216271_1425</name>
</gene>
<reference evidence="10" key="1">
    <citation type="submission" date="2016-10" db="EMBL/GenBank/DDBJ databases">
        <authorList>
            <person name="Varghese N."/>
            <person name="Submissions S."/>
        </authorList>
    </citation>
    <scope>NUCLEOTIDE SEQUENCE [LARGE SCALE GENOMIC DNA]</scope>
    <source>
        <strain evidence="10">JCM 14963</strain>
    </source>
</reference>
<sequence length="152" mass="16892">MSIELDIQRASDAPDQPDDDSFLRWVGLALGSGTDRELTIRLVDVDEGRDLNHTWRGKDYATNVLSFPADLPPELDLPLLGDLVVCVPVVAREAQEQGKPLNAHWAHMVIHGCLHLLGYDHIDDAEADEMEALERDLLAQLGIADPYLDDDE</sequence>
<dbReference type="Gene3D" id="3.40.390.30">
    <property type="entry name" value="Metalloproteases ('zincins'), catalytic domain"/>
    <property type="match status" value="1"/>
</dbReference>
<dbReference type="GO" id="GO:0005737">
    <property type="term" value="C:cytoplasm"/>
    <property type="evidence" value="ECO:0007669"/>
    <property type="project" value="UniProtKB-SubCell"/>
</dbReference>
<evidence type="ECO:0000256" key="8">
    <source>
        <dbReference type="HAMAP-Rule" id="MF_00009"/>
    </source>
</evidence>
<keyword evidence="5 8" id="KW-0255">Endonuclease</keyword>
<keyword evidence="3 8" id="KW-0540">Nuclease</keyword>
<evidence type="ECO:0000256" key="3">
    <source>
        <dbReference type="ARBA" id="ARBA00022722"/>
    </source>
</evidence>
<dbReference type="GO" id="GO:0008270">
    <property type="term" value="F:zinc ion binding"/>
    <property type="evidence" value="ECO:0007669"/>
    <property type="project" value="UniProtKB-UniRule"/>
</dbReference>
<feature type="binding site" evidence="8">
    <location>
        <position position="115"/>
    </location>
    <ligand>
        <name>Zn(2+)</name>
        <dbReference type="ChEBI" id="CHEBI:29105"/>
        <note>catalytic</note>
    </ligand>
</feature>
<dbReference type="PROSITE" id="PS01306">
    <property type="entry name" value="UPF0054"/>
    <property type="match status" value="1"/>
</dbReference>
<dbReference type="Pfam" id="PF02130">
    <property type="entry name" value="YbeY"/>
    <property type="match status" value="1"/>
</dbReference>
<evidence type="ECO:0000313" key="10">
    <source>
        <dbReference type="Proteomes" id="UP000243413"/>
    </source>
</evidence>
<dbReference type="STRING" id="472181.SAMN05216271_1425"/>
<evidence type="ECO:0000256" key="5">
    <source>
        <dbReference type="ARBA" id="ARBA00022759"/>
    </source>
</evidence>
<protein>
    <recommendedName>
        <fullName evidence="8">Endoribonuclease YbeY</fullName>
        <ecNumber evidence="8">3.1.-.-</ecNumber>
    </recommendedName>
</protein>
<keyword evidence="2 8" id="KW-0690">Ribosome biogenesis</keyword>
<feature type="binding site" evidence="8">
    <location>
        <position position="111"/>
    </location>
    <ligand>
        <name>Zn(2+)</name>
        <dbReference type="ChEBI" id="CHEBI:29105"/>
        <note>catalytic</note>
    </ligand>
</feature>
<dbReference type="RefSeq" id="WP_092285181.1">
    <property type="nucleotide sequence ID" value="NZ_LT629763.1"/>
</dbReference>
<keyword evidence="7 8" id="KW-0862">Zinc</keyword>
<evidence type="ECO:0000256" key="2">
    <source>
        <dbReference type="ARBA" id="ARBA00022517"/>
    </source>
</evidence>
<dbReference type="GO" id="GO:0004222">
    <property type="term" value="F:metalloendopeptidase activity"/>
    <property type="evidence" value="ECO:0007669"/>
    <property type="project" value="InterPro"/>
</dbReference>
<evidence type="ECO:0000256" key="1">
    <source>
        <dbReference type="ARBA" id="ARBA00010875"/>
    </source>
</evidence>
<evidence type="ECO:0000256" key="4">
    <source>
        <dbReference type="ARBA" id="ARBA00022723"/>
    </source>
</evidence>
<dbReference type="NCBIfam" id="TIGR00043">
    <property type="entry name" value="rRNA maturation RNase YbeY"/>
    <property type="match status" value="1"/>
</dbReference>
<evidence type="ECO:0000313" key="9">
    <source>
        <dbReference type="EMBL" id="SDS21915.1"/>
    </source>
</evidence>
<dbReference type="EC" id="3.1.-.-" evidence="8"/>
<dbReference type="InterPro" id="IPR002036">
    <property type="entry name" value="YbeY"/>
</dbReference>
<dbReference type="SUPFAM" id="SSF55486">
    <property type="entry name" value="Metalloproteases ('zincins'), catalytic domain"/>
    <property type="match status" value="1"/>
</dbReference>
<dbReference type="GO" id="GO:0006364">
    <property type="term" value="P:rRNA processing"/>
    <property type="evidence" value="ECO:0007669"/>
    <property type="project" value="UniProtKB-UniRule"/>
</dbReference>
<dbReference type="Proteomes" id="UP000243413">
    <property type="component" value="Chromosome I"/>
</dbReference>